<protein>
    <recommendedName>
        <fullName evidence="1">Myosin X N-terminal SH3 domain-containing protein</fullName>
    </recommendedName>
</protein>
<reference evidence="2" key="1">
    <citation type="journal article" date="2014" name="Nat. Commun.">
        <title>The rainbow trout genome provides novel insights into evolution after whole-genome duplication in vertebrates.</title>
        <authorList>
            <person name="Berthelot C."/>
            <person name="Brunet F."/>
            <person name="Chalopin D."/>
            <person name="Juanchich A."/>
            <person name="Bernard M."/>
            <person name="Noel B."/>
            <person name="Bento P."/>
            <person name="Da Silva C."/>
            <person name="Labadie K."/>
            <person name="Alberti A."/>
            <person name="Aury J.M."/>
            <person name="Louis A."/>
            <person name="Dehais P."/>
            <person name="Bardou P."/>
            <person name="Montfort J."/>
            <person name="Klopp C."/>
            <person name="Cabau C."/>
            <person name="Gaspin C."/>
            <person name="Thorgaard G.H."/>
            <person name="Boussaha M."/>
            <person name="Quillet E."/>
            <person name="Guyomard R."/>
            <person name="Galiana D."/>
            <person name="Bobe J."/>
            <person name="Volff J.N."/>
            <person name="Genet C."/>
            <person name="Wincker P."/>
            <person name="Jaillon O."/>
            <person name="Roest Crollius H."/>
            <person name="Guiguen Y."/>
        </authorList>
    </citation>
    <scope>NUCLEOTIDE SEQUENCE [LARGE SCALE GENOMIC DNA]</scope>
</reference>
<dbReference type="STRING" id="8022.A0A060WLT7"/>
<evidence type="ECO:0000259" key="1">
    <source>
        <dbReference type="Pfam" id="PF18597"/>
    </source>
</evidence>
<reference evidence="2" key="2">
    <citation type="submission" date="2014-03" db="EMBL/GenBank/DDBJ databases">
        <authorList>
            <person name="Genoscope - CEA"/>
        </authorList>
    </citation>
    <scope>NUCLEOTIDE SEQUENCE</scope>
</reference>
<evidence type="ECO:0000313" key="2">
    <source>
        <dbReference type="EMBL" id="CDQ66044.1"/>
    </source>
</evidence>
<dbReference type="InterPro" id="IPR040640">
    <property type="entry name" value="MyoX_N_SH3"/>
</dbReference>
<dbReference type="EMBL" id="FR904527">
    <property type="protein sequence ID" value="CDQ66044.1"/>
    <property type="molecule type" value="Genomic_DNA"/>
</dbReference>
<gene>
    <name evidence="2" type="ORF">GSONMT00074522001</name>
</gene>
<dbReference type="Pfam" id="PF18597">
    <property type="entry name" value="SH3_19"/>
    <property type="match status" value="1"/>
</dbReference>
<accession>A0A060WLT7</accession>
<dbReference type="Proteomes" id="UP000193380">
    <property type="component" value="Unassembled WGS sequence"/>
</dbReference>
<evidence type="ECO:0000313" key="3">
    <source>
        <dbReference type="Proteomes" id="UP000193380"/>
    </source>
</evidence>
<feature type="domain" description="Myosin X N-terminal SH3" evidence="1">
    <location>
        <begin position="11"/>
        <end position="45"/>
    </location>
</feature>
<dbReference type="AlphaFoldDB" id="A0A060WLT7"/>
<dbReference type="PaxDb" id="8022-A0A060WLT7"/>
<name>A0A060WLT7_ONCMY</name>
<organism evidence="2 3">
    <name type="scientific">Oncorhynchus mykiss</name>
    <name type="common">Rainbow trout</name>
    <name type="synonym">Salmo gairdneri</name>
    <dbReference type="NCBI Taxonomy" id="8022"/>
    <lineage>
        <taxon>Eukaryota</taxon>
        <taxon>Metazoa</taxon>
        <taxon>Chordata</taxon>
        <taxon>Craniata</taxon>
        <taxon>Vertebrata</taxon>
        <taxon>Euteleostomi</taxon>
        <taxon>Actinopterygii</taxon>
        <taxon>Neopterygii</taxon>
        <taxon>Teleostei</taxon>
        <taxon>Protacanthopterygii</taxon>
        <taxon>Salmoniformes</taxon>
        <taxon>Salmonidae</taxon>
        <taxon>Salmoninae</taxon>
        <taxon>Oncorhynchus</taxon>
    </lineage>
</organism>
<proteinExistence type="predicted"/>
<sequence length="46" mass="5138">MQCSLEKDMLGARVWLREEEQYLPSTVSSCSGGVVVFATEYGQVRP</sequence>